<evidence type="ECO:0000259" key="4">
    <source>
        <dbReference type="PROSITE" id="PS51462"/>
    </source>
</evidence>
<dbReference type="AlphaFoldDB" id="A0A7Y9IAT2"/>
<dbReference type="Pfam" id="PF00293">
    <property type="entry name" value="NUDIX"/>
    <property type="match status" value="1"/>
</dbReference>
<name>A0A7Y9IAT2_9ACTN</name>
<keyword evidence="6" id="KW-1185">Reference proteome</keyword>
<dbReference type="InterPro" id="IPR015797">
    <property type="entry name" value="NUDIX_hydrolase-like_dom_sf"/>
</dbReference>
<gene>
    <name evidence="5" type="ORF">BKA15_004817</name>
</gene>
<dbReference type="InterPro" id="IPR020084">
    <property type="entry name" value="NUDIX_hydrolase_CS"/>
</dbReference>
<proteinExistence type="inferred from homology"/>
<protein>
    <submittedName>
        <fullName evidence="5">8-oxo-dGTP diphosphatase</fullName>
        <ecNumber evidence="5">3.6.1.55</ecNumber>
    </submittedName>
</protein>
<dbReference type="PROSITE" id="PS51462">
    <property type="entry name" value="NUDIX"/>
    <property type="match status" value="1"/>
</dbReference>
<reference evidence="5 6" key="1">
    <citation type="submission" date="2020-07" db="EMBL/GenBank/DDBJ databases">
        <title>Sequencing the genomes of 1000 actinobacteria strains.</title>
        <authorList>
            <person name="Klenk H.-P."/>
        </authorList>
    </citation>
    <scope>NUCLEOTIDE SEQUENCE [LARGE SCALE GENOMIC DNA]</scope>
    <source>
        <strain evidence="5 6">DSM 22083</strain>
    </source>
</reference>
<dbReference type="Proteomes" id="UP000569914">
    <property type="component" value="Unassembled WGS sequence"/>
</dbReference>
<dbReference type="GO" id="GO:0035539">
    <property type="term" value="F:8-oxo-7,8-dihydrodeoxyguanosine triphosphate pyrophosphatase activity"/>
    <property type="evidence" value="ECO:0007669"/>
    <property type="project" value="UniProtKB-EC"/>
</dbReference>
<dbReference type="EMBL" id="JACCBU010000001">
    <property type="protein sequence ID" value="NYE73488.1"/>
    <property type="molecule type" value="Genomic_DNA"/>
</dbReference>
<evidence type="ECO:0000313" key="5">
    <source>
        <dbReference type="EMBL" id="NYE73488.1"/>
    </source>
</evidence>
<evidence type="ECO:0000256" key="2">
    <source>
        <dbReference type="ARBA" id="ARBA00022801"/>
    </source>
</evidence>
<dbReference type="RefSeq" id="WP_179755019.1">
    <property type="nucleotide sequence ID" value="NZ_JACCBU010000001.1"/>
</dbReference>
<dbReference type="PRINTS" id="PR00502">
    <property type="entry name" value="NUDIXFAMILY"/>
</dbReference>
<accession>A0A7Y9IAT2</accession>
<dbReference type="PROSITE" id="PS00893">
    <property type="entry name" value="NUDIX_BOX"/>
    <property type="match status" value="1"/>
</dbReference>
<comment type="similarity">
    <text evidence="1 3">Belongs to the Nudix hydrolase family.</text>
</comment>
<feature type="domain" description="Nudix hydrolase" evidence="4">
    <location>
        <begin position="19"/>
        <end position="145"/>
    </location>
</feature>
<dbReference type="Gene3D" id="3.90.79.10">
    <property type="entry name" value="Nucleoside Triphosphate Pyrophosphohydrolase"/>
    <property type="match status" value="1"/>
</dbReference>
<organism evidence="5 6">
    <name type="scientific">Microlunatus parietis</name>
    <dbReference type="NCBI Taxonomy" id="682979"/>
    <lineage>
        <taxon>Bacteria</taxon>
        <taxon>Bacillati</taxon>
        <taxon>Actinomycetota</taxon>
        <taxon>Actinomycetes</taxon>
        <taxon>Propionibacteriales</taxon>
        <taxon>Propionibacteriaceae</taxon>
        <taxon>Microlunatus</taxon>
    </lineage>
</organism>
<keyword evidence="2 3" id="KW-0378">Hydrolase</keyword>
<dbReference type="PANTHER" id="PTHR43736:SF1">
    <property type="entry name" value="DIHYDRONEOPTERIN TRIPHOSPHATE DIPHOSPHATASE"/>
    <property type="match status" value="1"/>
</dbReference>
<dbReference type="EC" id="3.6.1.55" evidence="5"/>
<evidence type="ECO:0000313" key="6">
    <source>
        <dbReference type="Proteomes" id="UP000569914"/>
    </source>
</evidence>
<dbReference type="PANTHER" id="PTHR43736">
    <property type="entry name" value="ADP-RIBOSE PYROPHOSPHATASE"/>
    <property type="match status" value="1"/>
</dbReference>
<dbReference type="InterPro" id="IPR000086">
    <property type="entry name" value="NUDIX_hydrolase_dom"/>
</dbReference>
<sequence length="149" mass="16304">MADSSSLARLASEAERDGVHQLVVGAVVHHHGRVLLLRRPDDDFMGGIFELPSGKVEVGEGLGEALVREVTEETGLVVATISDYLGRFDYESGSGKVSRQFNFAVEIREPEPIKLAEHDAYIWATLNEPLPVTDSVMEVLGRCRELTGD</sequence>
<evidence type="ECO:0000256" key="1">
    <source>
        <dbReference type="ARBA" id="ARBA00005582"/>
    </source>
</evidence>
<evidence type="ECO:0000256" key="3">
    <source>
        <dbReference type="RuleBase" id="RU003476"/>
    </source>
</evidence>
<dbReference type="SUPFAM" id="SSF55811">
    <property type="entry name" value="Nudix"/>
    <property type="match status" value="1"/>
</dbReference>
<comment type="caution">
    <text evidence="5">The sequence shown here is derived from an EMBL/GenBank/DDBJ whole genome shotgun (WGS) entry which is preliminary data.</text>
</comment>
<dbReference type="InterPro" id="IPR020476">
    <property type="entry name" value="Nudix_hydrolase"/>
</dbReference>